<evidence type="ECO:0000256" key="7">
    <source>
        <dbReference type="ARBA" id="ARBA00023033"/>
    </source>
</evidence>
<proteinExistence type="inferred from homology"/>
<feature type="transmembrane region" description="Helical" evidence="9">
    <location>
        <begin position="590"/>
        <end position="611"/>
    </location>
</feature>
<dbReference type="CDD" id="cd11063">
    <property type="entry name" value="CYP52"/>
    <property type="match status" value="2"/>
</dbReference>
<dbReference type="Proteomes" id="UP001215151">
    <property type="component" value="Unassembled WGS sequence"/>
</dbReference>
<evidence type="ECO:0000256" key="1">
    <source>
        <dbReference type="ARBA" id="ARBA00001971"/>
    </source>
</evidence>
<comment type="caution">
    <text evidence="10">The sequence shown here is derived from an EMBL/GenBank/DDBJ whole genome shotgun (WGS) entry which is preliminary data.</text>
</comment>
<feature type="region of interest" description="Disordered" evidence="8">
    <location>
        <begin position="1086"/>
        <end position="1106"/>
    </location>
</feature>
<evidence type="ECO:0000256" key="6">
    <source>
        <dbReference type="ARBA" id="ARBA00023004"/>
    </source>
</evidence>
<protein>
    <submittedName>
        <fullName evidence="10">Uncharacterized protein</fullName>
    </submittedName>
</protein>
<gene>
    <name evidence="10" type="ORF">ONZ51_g2348</name>
</gene>
<evidence type="ECO:0000256" key="4">
    <source>
        <dbReference type="ARBA" id="ARBA00022723"/>
    </source>
</evidence>
<feature type="transmembrane region" description="Helical" evidence="9">
    <location>
        <begin position="617"/>
        <end position="638"/>
    </location>
</feature>
<dbReference type="GO" id="GO:0016705">
    <property type="term" value="F:oxidoreductase activity, acting on paired donors, with incorporation or reduction of molecular oxygen"/>
    <property type="evidence" value="ECO:0007669"/>
    <property type="project" value="InterPro"/>
</dbReference>
<dbReference type="InterPro" id="IPR017972">
    <property type="entry name" value="Cyt_P450_CS"/>
</dbReference>
<dbReference type="Gene3D" id="1.10.630.10">
    <property type="entry name" value="Cytochrome P450"/>
    <property type="match status" value="2"/>
</dbReference>
<evidence type="ECO:0000256" key="9">
    <source>
        <dbReference type="SAM" id="Phobius"/>
    </source>
</evidence>
<reference evidence="10" key="1">
    <citation type="submission" date="2022-11" db="EMBL/GenBank/DDBJ databases">
        <title>Genome Sequence of Cubamyces cubensis.</title>
        <authorList>
            <person name="Buettner E."/>
        </authorList>
    </citation>
    <scope>NUCLEOTIDE SEQUENCE</scope>
    <source>
        <strain evidence="10">MPL-01</strain>
    </source>
</reference>
<evidence type="ECO:0000256" key="5">
    <source>
        <dbReference type="ARBA" id="ARBA00023002"/>
    </source>
</evidence>
<accession>A0AAD7U2F5</accession>
<keyword evidence="9" id="KW-0812">Transmembrane</keyword>
<evidence type="ECO:0000313" key="10">
    <source>
        <dbReference type="EMBL" id="KAJ8494411.1"/>
    </source>
</evidence>
<dbReference type="PANTHER" id="PTHR24287">
    <property type="entry name" value="P450, PUTATIVE (EUROFUNG)-RELATED"/>
    <property type="match status" value="1"/>
</dbReference>
<keyword evidence="6" id="KW-0408">Iron</keyword>
<keyword evidence="7" id="KW-0503">Monooxygenase</keyword>
<comment type="cofactor">
    <cofactor evidence="1">
        <name>heme</name>
        <dbReference type="ChEBI" id="CHEBI:30413"/>
    </cofactor>
</comment>
<evidence type="ECO:0000256" key="3">
    <source>
        <dbReference type="ARBA" id="ARBA00022617"/>
    </source>
</evidence>
<dbReference type="InterPro" id="IPR036396">
    <property type="entry name" value="Cyt_P450_sf"/>
</dbReference>
<dbReference type="GO" id="GO:0004497">
    <property type="term" value="F:monooxygenase activity"/>
    <property type="evidence" value="ECO:0007669"/>
    <property type="project" value="UniProtKB-KW"/>
</dbReference>
<dbReference type="InterPro" id="IPR002401">
    <property type="entry name" value="Cyt_P450_E_grp-I"/>
</dbReference>
<dbReference type="EMBL" id="JAPEVG010000036">
    <property type="protein sequence ID" value="KAJ8494411.1"/>
    <property type="molecule type" value="Genomic_DNA"/>
</dbReference>
<keyword evidence="9" id="KW-1133">Transmembrane helix</keyword>
<keyword evidence="4" id="KW-0479">Metal-binding</keyword>
<keyword evidence="5" id="KW-0560">Oxidoreductase</keyword>
<keyword evidence="9" id="KW-0472">Membrane</keyword>
<feature type="transmembrane region" description="Helical" evidence="9">
    <location>
        <begin position="36"/>
        <end position="56"/>
    </location>
</feature>
<dbReference type="AlphaFoldDB" id="A0AAD7U2F5"/>
<name>A0AAD7U2F5_9APHY</name>
<evidence type="ECO:0000256" key="2">
    <source>
        <dbReference type="ARBA" id="ARBA00010617"/>
    </source>
</evidence>
<dbReference type="InterPro" id="IPR047146">
    <property type="entry name" value="Cyt_P450_E_CYP52_fungi"/>
</dbReference>
<dbReference type="InterPro" id="IPR001128">
    <property type="entry name" value="Cyt_P450"/>
</dbReference>
<evidence type="ECO:0000313" key="11">
    <source>
        <dbReference type="Proteomes" id="UP001215151"/>
    </source>
</evidence>
<sequence>MLADDRYNTSPVGQPQPVGWLFDRVLLSSQLVCSRVAIHFIIILVAVLAAPLFYVLRISLRNWRIRRAAARLGAVLPPRWDGQSFANLDLLQQILSRIATGYPGDGAFEKMGELGYLYSIPILWDLGYLTTDANVVKVTILATGFSDFEKGEVFRETMNSVLGTGVFNADGDMWKFHRMMTRPYFSRDRISHFELFDRHADELIKKLKERFRGGHAVDFQDAISRFTLDSATEFLFGKCVHSLSSELPYAHNDPIAPKFIGEKDTAEGFSTAFAAAQEVISMRGRTGWLWHLQELFHDKSAEHMRVVDAFLQPILEEAIAKNSNTKPRATSGDKGDEENETLLDHLVKITKDPVVLHDETLNILIAGKDTTATTLTFAVYLMCLYPEVFKRLRAEVMEKIGPTQMPTFDDVRNMKYLRAVINETLRLYPAVPFNIRVATRDTTLPNSDANGPRVFVPKDTGISYSVFLMHRRKDYWGPDAQHFDPDRWLDERLNKYFTANPYIFFAYNEMSFFLIRLLQNFSHMELDLSAQPPDARPPPEWASAEGQKGREKIMPKSHLTLYIHGGFSTYPFTCGDMLLRKKVPPGLPSAARSLAVGLTPAAGILGFAYLVRRLLHYTLPTFAIVLVIILSTPSFYALRIVLRMLREGAWDKMDEFGGLYNISVMWDEIYLTTDANVVKAVLATEFTDFEKGEVFRDAMGTVLGTGVFNADGELWKFHRQMTRPYFSRDRITHFEMFDRHAEQLLLKLKERFRGGHAVDFQDAISRFTLDSATEFLFGKCVNSLDSELPYAHNDPIAPKLLREKDAAERFSAAFTGAQEVIAMREKIGWMWHLQELFHDKSEVHMRVVDAFLQPILEEAIAKNRAAKIRSAKFGDEEEEETLLDHLVKITDDPVVLHDETLNILIAGRDTTATTLTFAVYLMCLYPEVFKRLRAEVLEKVGPTQMPTFDDVRNMKYLRAVINETLRLYPAVPFNVRVANRDTTLPNPNPAGPRVFIPQDTSISYSVFLMHRRKDYWGPDALHFDPERWLDERLNKYFTANPFIFVPFNAGPRICLGQQASLPHKSVEGCVLTGFTNFSHMELDLSAQPPEARPRPEWASAEGQKGKEKIVPKSHLTLYVQVSRDILLHFSVADRAKKGGLWLKMTEAERDA</sequence>
<dbReference type="PRINTS" id="PR00385">
    <property type="entry name" value="P450"/>
</dbReference>
<dbReference type="PROSITE" id="PS00086">
    <property type="entry name" value="CYTOCHROME_P450"/>
    <property type="match status" value="1"/>
</dbReference>
<keyword evidence="3" id="KW-0349">Heme</keyword>
<comment type="similarity">
    <text evidence="2">Belongs to the cytochrome P450 family.</text>
</comment>
<evidence type="ECO:0000256" key="8">
    <source>
        <dbReference type="SAM" id="MobiDB-lite"/>
    </source>
</evidence>
<dbReference type="SUPFAM" id="SSF48264">
    <property type="entry name" value="Cytochrome P450"/>
    <property type="match status" value="2"/>
</dbReference>
<dbReference type="PANTHER" id="PTHR24287:SF1">
    <property type="entry name" value="P450, PUTATIVE (EUROFUNG)-RELATED"/>
    <property type="match status" value="1"/>
</dbReference>
<dbReference type="PRINTS" id="PR00463">
    <property type="entry name" value="EP450I"/>
</dbReference>
<dbReference type="Pfam" id="PF00067">
    <property type="entry name" value="p450"/>
    <property type="match status" value="2"/>
</dbReference>
<keyword evidence="11" id="KW-1185">Reference proteome</keyword>
<organism evidence="10 11">
    <name type="scientific">Trametes cubensis</name>
    <dbReference type="NCBI Taxonomy" id="1111947"/>
    <lineage>
        <taxon>Eukaryota</taxon>
        <taxon>Fungi</taxon>
        <taxon>Dikarya</taxon>
        <taxon>Basidiomycota</taxon>
        <taxon>Agaricomycotina</taxon>
        <taxon>Agaricomycetes</taxon>
        <taxon>Polyporales</taxon>
        <taxon>Polyporaceae</taxon>
        <taxon>Trametes</taxon>
    </lineage>
</organism>
<dbReference type="GO" id="GO:0005506">
    <property type="term" value="F:iron ion binding"/>
    <property type="evidence" value="ECO:0007669"/>
    <property type="project" value="InterPro"/>
</dbReference>
<dbReference type="GO" id="GO:0020037">
    <property type="term" value="F:heme binding"/>
    <property type="evidence" value="ECO:0007669"/>
    <property type="project" value="InterPro"/>
</dbReference>